<gene>
    <name evidence="9" type="ORF">ABFW12_08455</name>
</gene>
<feature type="compositionally biased region" description="Basic residues" evidence="6">
    <location>
        <begin position="187"/>
        <end position="196"/>
    </location>
</feature>
<evidence type="ECO:0000259" key="7">
    <source>
        <dbReference type="PROSITE" id="PS51898"/>
    </source>
</evidence>
<dbReference type="PROSITE" id="PS51898">
    <property type="entry name" value="TYR_RECOMBINASE"/>
    <property type="match status" value="1"/>
</dbReference>
<dbReference type="InterPro" id="IPR002104">
    <property type="entry name" value="Integrase_catalytic"/>
</dbReference>
<dbReference type="Pfam" id="PF14659">
    <property type="entry name" value="Phage_int_SAM_3"/>
    <property type="match status" value="1"/>
</dbReference>
<dbReference type="InterPro" id="IPR011010">
    <property type="entry name" value="DNA_brk_join_enz"/>
</dbReference>
<dbReference type="InterPro" id="IPR010998">
    <property type="entry name" value="Integrase_recombinase_N"/>
</dbReference>
<dbReference type="Gene3D" id="1.10.443.10">
    <property type="entry name" value="Intergrase catalytic core"/>
    <property type="match status" value="1"/>
</dbReference>
<evidence type="ECO:0000256" key="6">
    <source>
        <dbReference type="SAM" id="MobiDB-lite"/>
    </source>
</evidence>
<organism evidence="9 10">
    <name type="scientific">Mycolicibacterium porcinum</name>
    <dbReference type="NCBI Taxonomy" id="39693"/>
    <lineage>
        <taxon>Bacteria</taxon>
        <taxon>Bacillati</taxon>
        <taxon>Actinomycetota</taxon>
        <taxon>Actinomycetes</taxon>
        <taxon>Mycobacteriales</taxon>
        <taxon>Mycobacteriaceae</taxon>
        <taxon>Mycolicibacterium</taxon>
    </lineage>
</organism>
<dbReference type="Pfam" id="PF00589">
    <property type="entry name" value="Phage_integrase"/>
    <property type="match status" value="1"/>
</dbReference>
<dbReference type="PANTHER" id="PTHR30349">
    <property type="entry name" value="PHAGE INTEGRASE-RELATED"/>
    <property type="match status" value="1"/>
</dbReference>
<dbReference type="InterPro" id="IPR013762">
    <property type="entry name" value="Integrase-like_cat_sf"/>
</dbReference>
<dbReference type="RefSeq" id="WP_368572766.1">
    <property type="nucleotide sequence ID" value="NZ_JBDLOU010000013.1"/>
</dbReference>
<accession>A0ABV3VDZ3</accession>
<keyword evidence="4" id="KW-0233">DNA recombination</keyword>
<dbReference type="InterPro" id="IPR004107">
    <property type="entry name" value="Integrase_SAM-like_N"/>
</dbReference>
<dbReference type="Proteomes" id="UP001558474">
    <property type="component" value="Unassembled WGS sequence"/>
</dbReference>
<comment type="caution">
    <text evidence="9">The sequence shown here is derived from an EMBL/GenBank/DDBJ whole genome shotgun (WGS) entry which is preliminary data.</text>
</comment>
<dbReference type="PROSITE" id="PS51900">
    <property type="entry name" value="CB"/>
    <property type="match status" value="1"/>
</dbReference>
<dbReference type="SUPFAM" id="SSF56349">
    <property type="entry name" value="DNA breaking-rejoining enzymes"/>
    <property type="match status" value="1"/>
</dbReference>
<dbReference type="InterPro" id="IPR044068">
    <property type="entry name" value="CB"/>
</dbReference>
<feature type="domain" description="Tyr recombinase" evidence="7">
    <location>
        <begin position="205"/>
        <end position="432"/>
    </location>
</feature>
<name>A0ABV3VDZ3_9MYCO</name>
<dbReference type="CDD" id="cd01189">
    <property type="entry name" value="INT_ICEBs1_C_like"/>
    <property type="match status" value="1"/>
</dbReference>
<evidence type="ECO:0000313" key="9">
    <source>
        <dbReference type="EMBL" id="MEX3738266.1"/>
    </source>
</evidence>
<keyword evidence="2" id="KW-0229">DNA integration</keyword>
<proteinExistence type="inferred from homology"/>
<keyword evidence="3 5" id="KW-0238">DNA-binding</keyword>
<evidence type="ECO:0000259" key="8">
    <source>
        <dbReference type="PROSITE" id="PS51900"/>
    </source>
</evidence>
<dbReference type="InterPro" id="IPR050090">
    <property type="entry name" value="Tyrosine_recombinase_XerCD"/>
</dbReference>
<reference evidence="9 10" key="1">
    <citation type="submission" date="2024-04" db="EMBL/GenBank/DDBJ databases">
        <title>Genomic Markers of Mycobacteria.</title>
        <authorList>
            <person name="Soliman M.S."/>
            <person name="Elkholy A."/>
            <person name="Soliman N.S."/>
            <person name="Abbas A."/>
            <person name="Khayrat S."/>
            <person name="Shawky S."/>
        </authorList>
    </citation>
    <scope>NUCLEOTIDE SEQUENCE [LARGE SCALE GENOMIC DNA]</scope>
    <source>
        <strain evidence="9 10">Egy-CU-AM5</strain>
    </source>
</reference>
<dbReference type="EMBL" id="JBDLOU010000013">
    <property type="protein sequence ID" value="MEX3738266.1"/>
    <property type="molecule type" value="Genomic_DNA"/>
</dbReference>
<feature type="domain" description="Core-binding (CB)" evidence="8">
    <location>
        <begin position="82"/>
        <end position="174"/>
    </location>
</feature>
<evidence type="ECO:0000256" key="4">
    <source>
        <dbReference type="ARBA" id="ARBA00023172"/>
    </source>
</evidence>
<keyword evidence="10" id="KW-1185">Reference proteome</keyword>
<evidence type="ECO:0000256" key="3">
    <source>
        <dbReference type="ARBA" id="ARBA00023125"/>
    </source>
</evidence>
<comment type="similarity">
    <text evidence="1">Belongs to the 'phage' integrase family.</text>
</comment>
<sequence length="450" mass="49643">MAYIRKRTTGKLDKRGNPTVSYQVVWREPVRDEFGAPTGKFKQTSETFDTERKAKAHKRSVENELDGFAGVSPSSQKAKANLSVGHYAKQYIDGLVGTLDDGTIEGYAKIYRTHLAPVFGSKPVASITTADVTAFRAQLLAPHTSHQGGRTVTRSPRTVKHIIGTLKRILDTAQDDQAITTNPVVSGRRRHTTKRRASADGKAPFKHRPLTANEVASVVDWIARNGSQGRGNNVYALAVLFAAHTGVRASELQGLQVQDVTLSALPATVGSIRVARTAKRKRREWIYGTPKSEASENRAVPLAPWLADELREYLTSVHPFAGKLRDAEGKTHYIAHAPLFPGRRNRYVFDWAKPVHAGSLYEHYLQPACRALGLGAVRFHDLRHTFATMNLSAGEHYMQVSKWLGHSTFVLTLTTYADYINEDEQVAPKVGRGTASASMSTVVPLKRKEA</sequence>
<evidence type="ECO:0000256" key="1">
    <source>
        <dbReference type="ARBA" id="ARBA00008857"/>
    </source>
</evidence>
<evidence type="ECO:0000313" key="10">
    <source>
        <dbReference type="Proteomes" id="UP001558474"/>
    </source>
</evidence>
<protein>
    <submittedName>
        <fullName evidence="9">Tyrosine-type recombinase/integrase</fullName>
    </submittedName>
</protein>
<dbReference type="PANTHER" id="PTHR30349:SF64">
    <property type="entry name" value="PROPHAGE INTEGRASE INTD-RELATED"/>
    <property type="match status" value="1"/>
</dbReference>
<feature type="region of interest" description="Disordered" evidence="6">
    <location>
        <begin position="186"/>
        <end position="205"/>
    </location>
</feature>
<dbReference type="Gene3D" id="1.10.150.130">
    <property type="match status" value="1"/>
</dbReference>
<evidence type="ECO:0000256" key="2">
    <source>
        <dbReference type="ARBA" id="ARBA00022908"/>
    </source>
</evidence>
<evidence type="ECO:0000256" key="5">
    <source>
        <dbReference type="PROSITE-ProRule" id="PRU01248"/>
    </source>
</evidence>